<sequence length="232" mass="24167">MRLVDLTHPLTTGMPVFPGDPTVAITPALDVATDGVAVAHLSLGSHSGTHLDAPSHSIVGGRTVDRIPLDRLQGDAAVLQVRVDAGHAITAADLPDRLPDRLPAIVCVATGWDRHFGAAGSDVDLRTHPFLDLAFAHELWDRGARVLGVDALSPDSSDATDEAADDTAADVALPVHELWLGRDGVIVENLTGLTALPPRVRMLVAPLPLAGVDGSPVRAMAWVPTESADSGT</sequence>
<dbReference type="RefSeq" id="WP_244687489.1">
    <property type="nucleotide sequence ID" value="NZ_CP095043.1"/>
</dbReference>
<dbReference type="SUPFAM" id="SSF102198">
    <property type="entry name" value="Putative cyclase"/>
    <property type="match status" value="1"/>
</dbReference>
<keyword evidence="2" id="KW-1185">Reference proteome</keyword>
<reference evidence="1 2" key="1">
    <citation type="submission" date="2022-04" db="EMBL/GenBank/DDBJ databases">
        <title>Leucobacter sp. isolated from rhizosphere of onion.</title>
        <authorList>
            <person name="Won M."/>
            <person name="Lee C.-M."/>
            <person name="Woen H.-Y."/>
            <person name="Kwon S.-W."/>
        </authorList>
    </citation>
    <scope>NUCLEOTIDE SEQUENCE [LARGE SCALE GENOMIC DNA]</scope>
    <source>
        <strain evidence="1 2">H25R-14</strain>
    </source>
</reference>
<dbReference type="PANTHER" id="PTHR31118:SF12">
    <property type="entry name" value="CYCLASE-LIKE PROTEIN 2"/>
    <property type="match status" value="1"/>
</dbReference>
<dbReference type="InterPro" id="IPR007325">
    <property type="entry name" value="KFase/CYL"/>
</dbReference>
<name>A0ABY4FYA9_9MICO</name>
<organism evidence="1 2">
    <name type="scientific">Leucobacter rhizosphaerae</name>
    <dbReference type="NCBI Taxonomy" id="2932245"/>
    <lineage>
        <taxon>Bacteria</taxon>
        <taxon>Bacillati</taxon>
        <taxon>Actinomycetota</taxon>
        <taxon>Actinomycetes</taxon>
        <taxon>Micrococcales</taxon>
        <taxon>Microbacteriaceae</taxon>
        <taxon>Leucobacter</taxon>
    </lineage>
</organism>
<dbReference type="Pfam" id="PF04199">
    <property type="entry name" value="Cyclase"/>
    <property type="match status" value="1"/>
</dbReference>
<gene>
    <name evidence="1" type="ORF">MUN76_04410</name>
</gene>
<dbReference type="Proteomes" id="UP000831775">
    <property type="component" value="Chromosome"/>
</dbReference>
<evidence type="ECO:0000313" key="1">
    <source>
        <dbReference type="EMBL" id="UOQ61216.1"/>
    </source>
</evidence>
<accession>A0ABY4FYA9</accession>
<evidence type="ECO:0000313" key="2">
    <source>
        <dbReference type="Proteomes" id="UP000831775"/>
    </source>
</evidence>
<protein>
    <submittedName>
        <fullName evidence="1">Cyclase family protein</fullName>
    </submittedName>
</protein>
<dbReference type="EMBL" id="CP095043">
    <property type="protein sequence ID" value="UOQ61216.1"/>
    <property type="molecule type" value="Genomic_DNA"/>
</dbReference>
<dbReference type="Gene3D" id="3.50.30.50">
    <property type="entry name" value="Putative cyclase"/>
    <property type="match status" value="1"/>
</dbReference>
<dbReference type="PANTHER" id="PTHR31118">
    <property type="entry name" value="CYCLASE-LIKE PROTEIN 2"/>
    <property type="match status" value="1"/>
</dbReference>
<dbReference type="InterPro" id="IPR037175">
    <property type="entry name" value="KFase_sf"/>
</dbReference>
<proteinExistence type="predicted"/>